<keyword evidence="8" id="KW-1185">Reference proteome</keyword>
<proteinExistence type="predicted"/>
<feature type="transmembrane region" description="Helical" evidence="6">
    <location>
        <begin position="199"/>
        <end position="218"/>
    </location>
</feature>
<dbReference type="GO" id="GO:0005886">
    <property type="term" value="C:plasma membrane"/>
    <property type="evidence" value="ECO:0007669"/>
    <property type="project" value="UniProtKB-SubCell"/>
</dbReference>
<comment type="subcellular location">
    <subcellularLocation>
        <location evidence="1">Cell membrane</location>
        <topology evidence="1">Multi-pass membrane protein</topology>
    </subcellularLocation>
</comment>
<dbReference type="InterPro" id="IPR001851">
    <property type="entry name" value="ABC_transp_permease"/>
</dbReference>
<evidence type="ECO:0000313" key="7">
    <source>
        <dbReference type="EMBL" id="NBG89190.1"/>
    </source>
</evidence>
<evidence type="ECO:0000256" key="2">
    <source>
        <dbReference type="ARBA" id="ARBA00022475"/>
    </source>
</evidence>
<comment type="caution">
    <text evidence="7">The sequence shown here is derived from an EMBL/GenBank/DDBJ whole genome shotgun (WGS) entry which is preliminary data.</text>
</comment>
<name>A0AA44BFR3_9CLOT</name>
<dbReference type="AlphaFoldDB" id="A0AA44BFR3"/>
<feature type="transmembrane region" description="Helical" evidence="6">
    <location>
        <begin position="65"/>
        <end position="87"/>
    </location>
</feature>
<evidence type="ECO:0000256" key="3">
    <source>
        <dbReference type="ARBA" id="ARBA00022692"/>
    </source>
</evidence>
<evidence type="ECO:0000313" key="8">
    <source>
        <dbReference type="Proteomes" id="UP000449710"/>
    </source>
</evidence>
<feature type="transmembrane region" description="Helical" evidence="6">
    <location>
        <begin position="249"/>
        <end position="268"/>
    </location>
</feature>
<keyword evidence="4 6" id="KW-1133">Transmembrane helix</keyword>
<evidence type="ECO:0000256" key="4">
    <source>
        <dbReference type="ARBA" id="ARBA00022989"/>
    </source>
</evidence>
<keyword evidence="3 6" id="KW-0812">Transmembrane</keyword>
<dbReference type="RefSeq" id="WP_160722606.1">
    <property type="nucleotide sequence ID" value="NZ_SUMG01000018.1"/>
</dbReference>
<sequence>MELVYSMLALTLVFSTPIIITSLGGMFSERSGIVNIGLEGLMMFGGFTAATALVFLQPYTDLAPWIAILLGALVGGVVSLIHAYLSIHAKADQIISGVAINMLATGVTIYLAQVIFEQQRTASFSQSFQRYTFYGLSDIPFIGDVLFTRVYLTVHLAIILVVASWFVLYKTPFGLRLRAAGEHPHALDSMGVSVFKMRYIGVVISGALAGLGGGILVLTQDIQYTVMSIGGTGFIALAALIFGRWKPAGVLGAGLFFGFSRIFALYSSRFDLLAQLPNEVFFALPYVLTIIALVAFSRQSVAPKAVGKPYDKGGR</sequence>
<feature type="transmembrane region" description="Helical" evidence="6">
    <location>
        <begin position="150"/>
        <end position="169"/>
    </location>
</feature>
<dbReference type="Proteomes" id="UP000449710">
    <property type="component" value="Unassembled WGS sequence"/>
</dbReference>
<reference evidence="7 8" key="1">
    <citation type="submission" date="2019-04" db="EMBL/GenBank/DDBJ databases">
        <title>Isachenkonia alkalipeptolytica gen. nov. sp. nov. a new anaerobic, alkiliphilic organothrophic bacterium capable to reduce synthesized ferrihydrite isolated from a soda lake.</title>
        <authorList>
            <person name="Toshchakov S.V."/>
            <person name="Zavarzina D.G."/>
            <person name="Zhilina T.N."/>
            <person name="Kostrikina N.A."/>
            <person name="Kublanov I.V."/>
        </authorList>
    </citation>
    <scope>NUCLEOTIDE SEQUENCE [LARGE SCALE GENOMIC DNA]</scope>
    <source>
        <strain evidence="7 8">Z-1701</strain>
    </source>
</reference>
<feature type="transmembrane region" description="Helical" evidence="6">
    <location>
        <begin position="280"/>
        <end position="296"/>
    </location>
</feature>
<evidence type="ECO:0000256" key="6">
    <source>
        <dbReference type="SAM" id="Phobius"/>
    </source>
</evidence>
<gene>
    <name evidence="7" type="ORF">ISALK_11885</name>
</gene>
<feature type="transmembrane region" description="Helical" evidence="6">
    <location>
        <begin position="6"/>
        <end position="28"/>
    </location>
</feature>
<feature type="transmembrane region" description="Helical" evidence="6">
    <location>
        <begin position="224"/>
        <end position="242"/>
    </location>
</feature>
<dbReference type="Pfam" id="PF02653">
    <property type="entry name" value="BPD_transp_2"/>
    <property type="match status" value="1"/>
</dbReference>
<keyword evidence="2" id="KW-1003">Cell membrane</keyword>
<organism evidence="7 8">
    <name type="scientific">Isachenkonia alkalipeptolytica</name>
    <dbReference type="NCBI Taxonomy" id="2565777"/>
    <lineage>
        <taxon>Bacteria</taxon>
        <taxon>Bacillati</taxon>
        <taxon>Bacillota</taxon>
        <taxon>Clostridia</taxon>
        <taxon>Eubacteriales</taxon>
        <taxon>Clostridiaceae</taxon>
        <taxon>Isachenkonia</taxon>
    </lineage>
</organism>
<dbReference type="EMBL" id="SUMG01000018">
    <property type="protein sequence ID" value="NBG89190.1"/>
    <property type="molecule type" value="Genomic_DNA"/>
</dbReference>
<accession>A0AA44BFR3</accession>
<evidence type="ECO:0000256" key="5">
    <source>
        <dbReference type="ARBA" id="ARBA00023136"/>
    </source>
</evidence>
<dbReference type="CDD" id="cd06580">
    <property type="entry name" value="TM_PBP1_transp_TpRbsC_like"/>
    <property type="match status" value="1"/>
</dbReference>
<protein>
    <submittedName>
        <fullName evidence="7">ABC transporter permease</fullName>
    </submittedName>
</protein>
<dbReference type="PANTHER" id="PTHR43370:SF1">
    <property type="entry name" value="GUANOSINE ABC TRANSPORTER PERMEASE PROTEIN NUPQ"/>
    <property type="match status" value="1"/>
</dbReference>
<feature type="transmembrane region" description="Helical" evidence="6">
    <location>
        <begin position="94"/>
        <end position="116"/>
    </location>
</feature>
<dbReference type="PANTHER" id="PTHR43370">
    <property type="entry name" value="SUGAR ABC TRANSPORTER INTEGRAL MEMBRANE PROTEIN-RELATED"/>
    <property type="match status" value="1"/>
</dbReference>
<evidence type="ECO:0000256" key="1">
    <source>
        <dbReference type="ARBA" id="ARBA00004651"/>
    </source>
</evidence>
<keyword evidence="5 6" id="KW-0472">Membrane</keyword>
<feature type="transmembrane region" description="Helical" evidence="6">
    <location>
        <begin position="40"/>
        <end position="59"/>
    </location>
</feature>
<dbReference type="GO" id="GO:0022857">
    <property type="term" value="F:transmembrane transporter activity"/>
    <property type="evidence" value="ECO:0007669"/>
    <property type="project" value="InterPro"/>
</dbReference>